<keyword evidence="1" id="KW-0812">Transmembrane</keyword>
<evidence type="ECO:0000313" key="3">
    <source>
        <dbReference type="Proteomes" id="UP001059596"/>
    </source>
</evidence>
<organism evidence="2 3">
    <name type="scientific">Drosophila gunungcola</name>
    <name type="common">fruit fly</name>
    <dbReference type="NCBI Taxonomy" id="103775"/>
    <lineage>
        <taxon>Eukaryota</taxon>
        <taxon>Metazoa</taxon>
        <taxon>Ecdysozoa</taxon>
        <taxon>Arthropoda</taxon>
        <taxon>Hexapoda</taxon>
        <taxon>Insecta</taxon>
        <taxon>Pterygota</taxon>
        <taxon>Neoptera</taxon>
        <taxon>Endopterygota</taxon>
        <taxon>Diptera</taxon>
        <taxon>Brachycera</taxon>
        <taxon>Muscomorpha</taxon>
        <taxon>Ephydroidea</taxon>
        <taxon>Drosophilidae</taxon>
        <taxon>Drosophila</taxon>
        <taxon>Sophophora</taxon>
    </lineage>
</organism>
<dbReference type="Proteomes" id="UP001059596">
    <property type="component" value="Unassembled WGS sequence"/>
</dbReference>
<sequence>MQLRKFLCCLPLKYGVIIVGAVFGLLDFVMGSIGLEMIISHKYPDEVVEFFRTMDTRTCVAGVTAVIWVLMIDHFLLIYGAINNNLLLIGTWLLINYIIFLFTLVTVLLDDWAIGRIRLSDNETALSENAVKSPASDSLKIH</sequence>
<accession>A0A9P9YMJ7</accession>
<comment type="caution">
    <text evidence="2">The sequence shown here is derived from an EMBL/GenBank/DDBJ whole genome shotgun (WGS) entry which is preliminary data.</text>
</comment>
<protein>
    <submittedName>
        <fullName evidence="2">Uncharacterized protein</fullName>
    </submittedName>
</protein>
<evidence type="ECO:0000313" key="2">
    <source>
        <dbReference type="EMBL" id="KAI8039657.1"/>
    </source>
</evidence>
<feature type="transmembrane region" description="Helical" evidence="1">
    <location>
        <begin position="88"/>
        <end position="109"/>
    </location>
</feature>
<name>A0A9P9YMJ7_9MUSC</name>
<keyword evidence="3" id="KW-1185">Reference proteome</keyword>
<feature type="transmembrane region" description="Helical" evidence="1">
    <location>
        <begin position="12"/>
        <end position="39"/>
    </location>
</feature>
<keyword evidence="1" id="KW-0472">Membrane</keyword>
<evidence type="ECO:0000256" key="1">
    <source>
        <dbReference type="SAM" id="Phobius"/>
    </source>
</evidence>
<reference evidence="2" key="1">
    <citation type="journal article" date="2023" name="Genome Biol. Evol.">
        <title>Long-read-based Genome Assembly of Drosophila gunungcola Reveals Fewer Chemosensory Genes in Flower-breeding Species.</title>
        <authorList>
            <person name="Negi A."/>
            <person name="Liao B.Y."/>
            <person name="Yeh S.D."/>
        </authorList>
    </citation>
    <scope>NUCLEOTIDE SEQUENCE</scope>
    <source>
        <strain evidence="2">Sukarami</strain>
    </source>
</reference>
<feature type="transmembrane region" description="Helical" evidence="1">
    <location>
        <begin position="60"/>
        <end position="82"/>
    </location>
</feature>
<proteinExistence type="predicted"/>
<keyword evidence="1" id="KW-1133">Transmembrane helix</keyword>
<gene>
    <name evidence="2" type="ORF">M5D96_007077</name>
</gene>
<dbReference type="AlphaFoldDB" id="A0A9P9YMJ7"/>
<dbReference type="EMBL" id="JAMKOV010000005">
    <property type="protein sequence ID" value="KAI8039657.1"/>
    <property type="molecule type" value="Genomic_DNA"/>
</dbReference>